<evidence type="ECO:0000313" key="10">
    <source>
        <dbReference type="EMBL" id="KAJ1929150.1"/>
    </source>
</evidence>
<evidence type="ECO:0000259" key="9">
    <source>
        <dbReference type="PROSITE" id="PS50850"/>
    </source>
</evidence>
<keyword evidence="3" id="KW-0813">Transport</keyword>
<feature type="transmembrane region" description="Helical" evidence="8">
    <location>
        <begin position="421"/>
        <end position="444"/>
    </location>
</feature>
<gene>
    <name evidence="10" type="ORF">IWQ60_001411</name>
</gene>
<feature type="transmembrane region" description="Helical" evidence="8">
    <location>
        <begin position="55"/>
        <end position="72"/>
    </location>
</feature>
<evidence type="ECO:0000256" key="3">
    <source>
        <dbReference type="ARBA" id="ARBA00022448"/>
    </source>
</evidence>
<feature type="transmembrane region" description="Helical" evidence="8">
    <location>
        <begin position="16"/>
        <end position="35"/>
    </location>
</feature>
<feature type="transmembrane region" description="Helical" evidence="8">
    <location>
        <begin position="546"/>
        <end position="568"/>
    </location>
</feature>
<dbReference type="SUPFAM" id="SSF103473">
    <property type="entry name" value="MFS general substrate transporter"/>
    <property type="match status" value="1"/>
</dbReference>
<dbReference type="Gene3D" id="1.20.1250.20">
    <property type="entry name" value="MFS general substrate transporter like domains"/>
    <property type="match status" value="2"/>
</dbReference>
<comment type="subcellular location">
    <subcellularLocation>
        <location evidence="1">Membrane</location>
        <topology evidence="1">Multi-pass membrane protein</topology>
    </subcellularLocation>
</comment>
<feature type="compositionally biased region" description="Polar residues" evidence="7">
    <location>
        <begin position="298"/>
        <end position="309"/>
    </location>
</feature>
<feature type="domain" description="Major facilitator superfamily (MFS) profile" evidence="9">
    <location>
        <begin position="17"/>
        <end position="599"/>
    </location>
</feature>
<dbReference type="Proteomes" id="UP001150569">
    <property type="component" value="Unassembled WGS sequence"/>
</dbReference>
<dbReference type="GO" id="GO:0016020">
    <property type="term" value="C:membrane"/>
    <property type="evidence" value="ECO:0007669"/>
    <property type="project" value="UniProtKB-SubCell"/>
</dbReference>
<protein>
    <recommendedName>
        <fullName evidence="9">Major facilitator superfamily (MFS) profile domain-containing protein</fullName>
    </recommendedName>
</protein>
<accession>A0A9W8DWL6</accession>
<feature type="transmembrane region" description="Helical" evidence="8">
    <location>
        <begin position="143"/>
        <end position="166"/>
    </location>
</feature>
<dbReference type="Pfam" id="PF07690">
    <property type="entry name" value="MFS_1"/>
    <property type="match status" value="2"/>
</dbReference>
<feature type="compositionally biased region" description="Low complexity" evidence="7">
    <location>
        <begin position="272"/>
        <end position="289"/>
    </location>
</feature>
<dbReference type="PROSITE" id="PS50850">
    <property type="entry name" value="MFS"/>
    <property type="match status" value="1"/>
</dbReference>
<sequence>MGVIDFIDRLRNKQGTIIVVVGMAVFTDMLLYGIVVPVLPTMLEGMVSNASQANGFLFGIYALGLIIGGLGFGGLSDRYQIRQVPMCVLLIVLGLATMTFGLAKEYWQLLLARLVQGLAGGGTWAIGFGMIIDMNPPSRAITVLGSVMACSTMGTLLGPTLGGFLYEAGGRKAPFIFGGCLCFLDLLLRIFIGETAGWKEDHAALAQEEAKGRLEDSPVAVESGEGAGTENYPLRASMAPTVVPSATDGDDNKADTATTEHDEPTGEGEKCQSSQSAATAAASLLARSSPGPPERDVTQSSNIQTGPSLTNPPPRYSVASEAAPSARPSTTGGERPSFAVRRQSITIQTSDDLGENSMYTLVGQPSLDMGNRPLSTHPKLSMSEGSRPVTPHKRRRRRSVISINIQKRPVGARAMLTSWKLVMCFLTTMAASLSVTSLETILPLHLGSRFGLKPGIIGLMFMAAVIPNAIVSPVMGWVLSRYQWDRHLTMSVCMLYLAVLYPLVALATQVWLQVILLVLTGLGFASLLFSPTPYMVVHMRETQNECYGLLTAINNAFYATGMLIGPVISGNLYAHLSFLECNLIITGFLIFLSTMVSSHHIVKLFRGRFVGYRRPADTTNAPLPGQSA</sequence>
<reference evidence="10" key="1">
    <citation type="submission" date="2022-07" db="EMBL/GenBank/DDBJ databases">
        <title>Phylogenomic reconstructions and comparative analyses of Kickxellomycotina fungi.</title>
        <authorList>
            <person name="Reynolds N.K."/>
            <person name="Stajich J.E."/>
            <person name="Barry K."/>
            <person name="Grigoriev I.V."/>
            <person name="Crous P."/>
            <person name="Smith M.E."/>
        </authorList>
    </citation>
    <scope>NUCLEOTIDE SEQUENCE</scope>
    <source>
        <strain evidence="10">RSA 861</strain>
    </source>
</reference>
<dbReference type="InterPro" id="IPR050930">
    <property type="entry name" value="MFS_Vesicular_Transporter"/>
</dbReference>
<feature type="compositionally biased region" description="Basic and acidic residues" evidence="7">
    <location>
        <begin position="250"/>
        <end position="270"/>
    </location>
</feature>
<dbReference type="InterPro" id="IPR036259">
    <property type="entry name" value="MFS_trans_sf"/>
</dbReference>
<feature type="transmembrane region" description="Helical" evidence="8">
    <location>
        <begin position="456"/>
        <end position="480"/>
    </location>
</feature>
<feature type="transmembrane region" description="Helical" evidence="8">
    <location>
        <begin position="487"/>
        <end position="504"/>
    </location>
</feature>
<organism evidence="10 11">
    <name type="scientific">Tieghemiomyces parasiticus</name>
    <dbReference type="NCBI Taxonomy" id="78921"/>
    <lineage>
        <taxon>Eukaryota</taxon>
        <taxon>Fungi</taxon>
        <taxon>Fungi incertae sedis</taxon>
        <taxon>Zoopagomycota</taxon>
        <taxon>Kickxellomycotina</taxon>
        <taxon>Dimargaritomycetes</taxon>
        <taxon>Dimargaritales</taxon>
        <taxon>Dimargaritaceae</taxon>
        <taxon>Tieghemiomyces</taxon>
    </lineage>
</organism>
<comment type="caution">
    <text evidence="10">The sequence shown here is derived from an EMBL/GenBank/DDBJ whole genome shotgun (WGS) entry which is preliminary data.</text>
</comment>
<evidence type="ECO:0000256" key="5">
    <source>
        <dbReference type="ARBA" id="ARBA00022989"/>
    </source>
</evidence>
<dbReference type="PANTHER" id="PTHR23506">
    <property type="entry name" value="GH10249P"/>
    <property type="match status" value="1"/>
</dbReference>
<feature type="transmembrane region" description="Helical" evidence="8">
    <location>
        <begin position="84"/>
        <end position="103"/>
    </location>
</feature>
<name>A0A9W8DWL6_9FUNG</name>
<dbReference type="PRINTS" id="PR01035">
    <property type="entry name" value="TCRTETA"/>
</dbReference>
<evidence type="ECO:0000256" key="1">
    <source>
        <dbReference type="ARBA" id="ARBA00004141"/>
    </source>
</evidence>
<keyword evidence="5 8" id="KW-1133">Transmembrane helix</keyword>
<dbReference type="PANTHER" id="PTHR23506:SF23">
    <property type="entry name" value="GH10249P"/>
    <property type="match status" value="1"/>
</dbReference>
<feature type="region of interest" description="Disordered" evidence="7">
    <location>
        <begin position="209"/>
        <end position="397"/>
    </location>
</feature>
<dbReference type="InterPro" id="IPR011701">
    <property type="entry name" value="MFS"/>
</dbReference>
<feature type="transmembrane region" description="Helical" evidence="8">
    <location>
        <begin position="510"/>
        <end position="534"/>
    </location>
</feature>
<keyword evidence="6 8" id="KW-0472">Membrane</keyword>
<keyword evidence="4 8" id="KW-0812">Transmembrane</keyword>
<dbReference type="InterPro" id="IPR001958">
    <property type="entry name" value="Tet-R_TetA/multi-R_MdtG-like"/>
</dbReference>
<evidence type="ECO:0000313" key="11">
    <source>
        <dbReference type="Proteomes" id="UP001150569"/>
    </source>
</evidence>
<feature type="transmembrane region" description="Helical" evidence="8">
    <location>
        <begin position="574"/>
        <end position="596"/>
    </location>
</feature>
<dbReference type="AlphaFoldDB" id="A0A9W8DWL6"/>
<comment type="similarity">
    <text evidence="2">Belongs to the major facilitator superfamily. Vesicular transporter family.</text>
</comment>
<evidence type="ECO:0000256" key="6">
    <source>
        <dbReference type="ARBA" id="ARBA00023136"/>
    </source>
</evidence>
<dbReference type="InterPro" id="IPR020846">
    <property type="entry name" value="MFS_dom"/>
</dbReference>
<dbReference type="OrthoDB" id="5086884at2759"/>
<dbReference type="GO" id="GO:0022857">
    <property type="term" value="F:transmembrane transporter activity"/>
    <property type="evidence" value="ECO:0007669"/>
    <property type="project" value="InterPro"/>
</dbReference>
<dbReference type="EMBL" id="JANBPT010000045">
    <property type="protein sequence ID" value="KAJ1929150.1"/>
    <property type="molecule type" value="Genomic_DNA"/>
</dbReference>
<evidence type="ECO:0000256" key="8">
    <source>
        <dbReference type="SAM" id="Phobius"/>
    </source>
</evidence>
<feature type="transmembrane region" description="Helical" evidence="8">
    <location>
        <begin position="109"/>
        <end position="131"/>
    </location>
</feature>
<proteinExistence type="inferred from homology"/>
<evidence type="ECO:0000256" key="4">
    <source>
        <dbReference type="ARBA" id="ARBA00022692"/>
    </source>
</evidence>
<evidence type="ECO:0000256" key="2">
    <source>
        <dbReference type="ARBA" id="ARBA00006829"/>
    </source>
</evidence>
<evidence type="ECO:0000256" key="7">
    <source>
        <dbReference type="SAM" id="MobiDB-lite"/>
    </source>
</evidence>
<feature type="transmembrane region" description="Helical" evidence="8">
    <location>
        <begin position="172"/>
        <end position="192"/>
    </location>
</feature>
<keyword evidence="11" id="KW-1185">Reference proteome</keyword>